<keyword evidence="2" id="KW-1185">Reference proteome</keyword>
<evidence type="ECO:0000313" key="2">
    <source>
        <dbReference type="Proteomes" id="UP001612415"/>
    </source>
</evidence>
<dbReference type="RefSeq" id="WP_398659001.1">
    <property type="nucleotide sequence ID" value="NZ_JBITDC010000011.1"/>
</dbReference>
<name>A0ABW7Y8K2_STRCE</name>
<dbReference type="EMBL" id="JBITDC010000011">
    <property type="protein sequence ID" value="MFI5678445.1"/>
    <property type="molecule type" value="Genomic_DNA"/>
</dbReference>
<evidence type="ECO:0008006" key="3">
    <source>
        <dbReference type="Google" id="ProtNLM"/>
    </source>
</evidence>
<sequence length="329" mass="37982">MRVILDNNVWSYVGIEGTKAELESLAQGRRLSIRTPPATLLEALRTKDAEKRDRIIDAMTSRHWVRLRTEVDVECEEFVAEARRTRPQWVRQLSRPGRPAALREFWMRGIWREAARDSAPLAARQPRVMDADEDRVFDVLKSNSLSMRNSDWNAEDLTKVTYLATEEAPDSYLAGWQRGTHVAGWRVEGGDVFRHALDQYDLKTWSGHDTTYGDWVEPYLYLGRVLRDPEDFTRFWLTDVDEARMPRNWLRWVSGVALLEHKVTKSTGRDNQLACYLPDCDVFLSEDRRFVRALQRVKEAAPIPLPEIRWVDIEASGGRAVDVIAAALD</sequence>
<evidence type="ECO:0000313" key="1">
    <source>
        <dbReference type="EMBL" id="MFI5678445.1"/>
    </source>
</evidence>
<reference evidence="1 2" key="1">
    <citation type="submission" date="2024-10" db="EMBL/GenBank/DDBJ databases">
        <title>The Natural Products Discovery Center: Release of the First 8490 Sequenced Strains for Exploring Actinobacteria Biosynthetic Diversity.</title>
        <authorList>
            <person name="Kalkreuter E."/>
            <person name="Kautsar S.A."/>
            <person name="Yang D."/>
            <person name="Bader C.D."/>
            <person name="Teijaro C.N."/>
            <person name="Fluegel L."/>
            <person name="Davis C.M."/>
            <person name="Simpson J.R."/>
            <person name="Lauterbach L."/>
            <person name="Steele A.D."/>
            <person name="Gui C."/>
            <person name="Meng S."/>
            <person name="Li G."/>
            <person name="Viehrig K."/>
            <person name="Ye F."/>
            <person name="Su P."/>
            <person name="Kiefer A.F."/>
            <person name="Nichols A."/>
            <person name="Cepeda A.J."/>
            <person name="Yan W."/>
            <person name="Fan B."/>
            <person name="Jiang Y."/>
            <person name="Adhikari A."/>
            <person name="Zheng C.-J."/>
            <person name="Schuster L."/>
            <person name="Cowan T.M."/>
            <person name="Smanski M.J."/>
            <person name="Chevrette M.G."/>
            <person name="De Carvalho L.P.S."/>
            <person name="Shen B."/>
        </authorList>
    </citation>
    <scope>NUCLEOTIDE SEQUENCE [LARGE SCALE GENOMIC DNA]</scope>
    <source>
        <strain evidence="1 2">NPDC051599</strain>
    </source>
</reference>
<comment type="caution">
    <text evidence="1">The sequence shown here is derived from an EMBL/GenBank/DDBJ whole genome shotgun (WGS) entry which is preliminary data.</text>
</comment>
<proteinExistence type="predicted"/>
<organism evidence="1 2">
    <name type="scientific">Streptomyces cellulosae</name>
    <dbReference type="NCBI Taxonomy" id="1968"/>
    <lineage>
        <taxon>Bacteria</taxon>
        <taxon>Bacillati</taxon>
        <taxon>Actinomycetota</taxon>
        <taxon>Actinomycetes</taxon>
        <taxon>Kitasatosporales</taxon>
        <taxon>Streptomycetaceae</taxon>
        <taxon>Streptomyces</taxon>
    </lineage>
</organism>
<dbReference type="Proteomes" id="UP001612415">
    <property type="component" value="Unassembled WGS sequence"/>
</dbReference>
<gene>
    <name evidence="1" type="ORF">ACIA8P_27920</name>
</gene>
<accession>A0ABW7Y8K2</accession>
<protein>
    <recommendedName>
        <fullName evidence="3">DUF4935 domain-containing protein</fullName>
    </recommendedName>
</protein>